<proteinExistence type="predicted"/>
<dbReference type="InterPro" id="IPR000182">
    <property type="entry name" value="GNAT_dom"/>
</dbReference>
<gene>
    <name evidence="2" type="ORF">FME95_01070</name>
</gene>
<evidence type="ECO:0000313" key="2">
    <source>
        <dbReference type="EMBL" id="TXR53195.1"/>
    </source>
</evidence>
<dbReference type="RefSeq" id="WP_147712351.1">
    <property type="nucleotide sequence ID" value="NZ_VKAD01000001.1"/>
</dbReference>
<dbReference type="PROSITE" id="PS51186">
    <property type="entry name" value="GNAT"/>
    <property type="match status" value="1"/>
</dbReference>
<evidence type="ECO:0000313" key="3">
    <source>
        <dbReference type="Proteomes" id="UP000321764"/>
    </source>
</evidence>
<name>A0A5C8Z517_9GAMM</name>
<protein>
    <submittedName>
        <fullName evidence="2">GNAT family N-acetyltransferase</fullName>
    </submittedName>
</protein>
<dbReference type="SUPFAM" id="SSF55729">
    <property type="entry name" value="Acyl-CoA N-acyltransferases (Nat)"/>
    <property type="match status" value="1"/>
</dbReference>
<evidence type="ECO:0000259" key="1">
    <source>
        <dbReference type="PROSITE" id="PS51186"/>
    </source>
</evidence>
<organism evidence="2 3">
    <name type="scientific">Reinekea thalattae</name>
    <dbReference type="NCBI Taxonomy" id="2593301"/>
    <lineage>
        <taxon>Bacteria</taxon>
        <taxon>Pseudomonadati</taxon>
        <taxon>Pseudomonadota</taxon>
        <taxon>Gammaproteobacteria</taxon>
        <taxon>Oceanospirillales</taxon>
        <taxon>Saccharospirillaceae</taxon>
        <taxon>Reinekea</taxon>
    </lineage>
</organism>
<dbReference type="AlphaFoldDB" id="A0A5C8Z517"/>
<dbReference type="GO" id="GO:0016747">
    <property type="term" value="F:acyltransferase activity, transferring groups other than amino-acyl groups"/>
    <property type="evidence" value="ECO:0007669"/>
    <property type="project" value="InterPro"/>
</dbReference>
<dbReference type="Gene3D" id="3.40.630.30">
    <property type="match status" value="1"/>
</dbReference>
<keyword evidence="2" id="KW-0808">Transferase</keyword>
<reference evidence="2 3" key="1">
    <citation type="submission" date="2019-07" db="EMBL/GenBank/DDBJ databases">
        <title>Reinekea sp. strain SSH23 genome sequencing and assembly.</title>
        <authorList>
            <person name="Kim I."/>
        </authorList>
    </citation>
    <scope>NUCLEOTIDE SEQUENCE [LARGE SCALE GENOMIC DNA]</scope>
    <source>
        <strain evidence="2 3">SSH23</strain>
    </source>
</reference>
<dbReference type="Proteomes" id="UP000321764">
    <property type="component" value="Unassembled WGS sequence"/>
</dbReference>
<dbReference type="InterPro" id="IPR016181">
    <property type="entry name" value="Acyl_CoA_acyltransferase"/>
</dbReference>
<dbReference type="OrthoDB" id="9812289at2"/>
<feature type="domain" description="N-acetyltransferase" evidence="1">
    <location>
        <begin position="1"/>
        <end position="140"/>
    </location>
</feature>
<accession>A0A5C8Z517</accession>
<sequence>MERVGTVEEAFEVFLKVPELDQYLSLEDMRKRVIKGSIVLVSEHQGEIVGFKIGYPLNTTDFYSWLGGVVPSKRKLGVAKGLLKLQEKLAAEHSFKNIVVKSMNRFRSMLLMLVANGYDITGVENYGHAEGERICFKKAI</sequence>
<dbReference type="CDD" id="cd04301">
    <property type="entry name" value="NAT_SF"/>
    <property type="match status" value="1"/>
</dbReference>
<keyword evidence="3" id="KW-1185">Reference proteome</keyword>
<comment type="caution">
    <text evidence="2">The sequence shown here is derived from an EMBL/GenBank/DDBJ whole genome shotgun (WGS) entry which is preliminary data.</text>
</comment>
<dbReference type="EMBL" id="VKAD01000001">
    <property type="protein sequence ID" value="TXR53195.1"/>
    <property type="molecule type" value="Genomic_DNA"/>
</dbReference>